<feature type="region of interest" description="Disordered" evidence="1">
    <location>
        <begin position="31"/>
        <end position="82"/>
    </location>
</feature>
<feature type="non-terminal residue" evidence="2">
    <location>
        <position position="1"/>
    </location>
</feature>
<proteinExistence type="predicted"/>
<accession>A0A9N7NFS3</accession>
<dbReference type="EMBL" id="CACSLK010027752">
    <property type="protein sequence ID" value="CAA0827997.1"/>
    <property type="molecule type" value="Genomic_DNA"/>
</dbReference>
<dbReference type="AlphaFoldDB" id="A0A9N7NFS3"/>
<evidence type="ECO:0000313" key="3">
    <source>
        <dbReference type="Proteomes" id="UP001153555"/>
    </source>
</evidence>
<feature type="non-terminal residue" evidence="2">
    <location>
        <position position="82"/>
    </location>
</feature>
<evidence type="ECO:0000313" key="2">
    <source>
        <dbReference type="EMBL" id="CAA0827997.1"/>
    </source>
</evidence>
<organism evidence="2 3">
    <name type="scientific">Striga hermonthica</name>
    <name type="common">Purple witchweed</name>
    <name type="synonym">Buchnera hermonthica</name>
    <dbReference type="NCBI Taxonomy" id="68872"/>
    <lineage>
        <taxon>Eukaryota</taxon>
        <taxon>Viridiplantae</taxon>
        <taxon>Streptophyta</taxon>
        <taxon>Embryophyta</taxon>
        <taxon>Tracheophyta</taxon>
        <taxon>Spermatophyta</taxon>
        <taxon>Magnoliopsida</taxon>
        <taxon>eudicotyledons</taxon>
        <taxon>Gunneridae</taxon>
        <taxon>Pentapetalae</taxon>
        <taxon>asterids</taxon>
        <taxon>lamiids</taxon>
        <taxon>Lamiales</taxon>
        <taxon>Orobanchaceae</taxon>
        <taxon>Buchnereae</taxon>
        <taxon>Striga</taxon>
    </lineage>
</organism>
<keyword evidence="3" id="KW-1185">Reference proteome</keyword>
<sequence>HPTRRLRVVPLAVVQARPCVSDRGTDQLVHRLSRVSRVRAGPSRHAELGPRSNRTAHSQANDRPTPSEPSVQFSRIGPVSRT</sequence>
<dbReference type="Proteomes" id="UP001153555">
    <property type="component" value="Unassembled WGS sequence"/>
</dbReference>
<feature type="compositionally biased region" description="Polar residues" evidence="1">
    <location>
        <begin position="52"/>
        <end position="73"/>
    </location>
</feature>
<reference evidence="2" key="1">
    <citation type="submission" date="2019-12" db="EMBL/GenBank/DDBJ databases">
        <authorList>
            <person name="Scholes J."/>
        </authorList>
    </citation>
    <scope>NUCLEOTIDE SEQUENCE</scope>
</reference>
<protein>
    <submittedName>
        <fullName evidence="2">Uncharacterized protein</fullName>
    </submittedName>
</protein>
<gene>
    <name evidence="2" type="ORF">SHERM_23692</name>
</gene>
<evidence type="ECO:0000256" key="1">
    <source>
        <dbReference type="SAM" id="MobiDB-lite"/>
    </source>
</evidence>
<name>A0A9N7NFS3_STRHE</name>
<comment type="caution">
    <text evidence="2">The sequence shown here is derived from an EMBL/GenBank/DDBJ whole genome shotgun (WGS) entry which is preliminary data.</text>
</comment>